<protein>
    <submittedName>
        <fullName evidence="1">Uncharacterized protein</fullName>
    </submittedName>
</protein>
<sequence length="49" mass="5077">MPPTLASSSITTAGGPPALTPAPPSKLMFRLCFPVDDVSHFAGEEAYLS</sequence>
<reference evidence="1" key="1">
    <citation type="submission" date="2019-12" db="EMBL/GenBank/DDBJ databases">
        <title>Genome sequencing and annotation of Brassica cretica.</title>
        <authorList>
            <person name="Studholme D.J."/>
            <person name="Sarris P.F."/>
        </authorList>
    </citation>
    <scope>NUCLEOTIDE SEQUENCE</scope>
    <source>
        <strain evidence="1">PFS-001/15</strain>
        <tissue evidence="1">Leaf</tissue>
    </source>
</reference>
<name>A0A8S9GE41_BRACR</name>
<gene>
    <name evidence="1" type="ORF">F2Q68_00032678</name>
</gene>
<evidence type="ECO:0000313" key="2">
    <source>
        <dbReference type="Proteomes" id="UP000712281"/>
    </source>
</evidence>
<proteinExistence type="predicted"/>
<evidence type="ECO:0000313" key="1">
    <source>
        <dbReference type="EMBL" id="KAF2543669.1"/>
    </source>
</evidence>
<dbReference type="AlphaFoldDB" id="A0A8S9GE41"/>
<dbReference type="EMBL" id="QGKW02002005">
    <property type="protein sequence ID" value="KAF2543669.1"/>
    <property type="molecule type" value="Genomic_DNA"/>
</dbReference>
<comment type="caution">
    <text evidence="1">The sequence shown here is derived from an EMBL/GenBank/DDBJ whole genome shotgun (WGS) entry which is preliminary data.</text>
</comment>
<accession>A0A8S9GE41</accession>
<dbReference type="Proteomes" id="UP000712281">
    <property type="component" value="Unassembled WGS sequence"/>
</dbReference>
<organism evidence="1 2">
    <name type="scientific">Brassica cretica</name>
    <name type="common">Mustard</name>
    <dbReference type="NCBI Taxonomy" id="69181"/>
    <lineage>
        <taxon>Eukaryota</taxon>
        <taxon>Viridiplantae</taxon>
        <taxon>Streptophyta</taxon>
        <taxon>Embryophyta</taxon>
        <taxon>Tracheophyta</taxon>
        <taxon>Spermatophyta</taxon>
        <taxon>Magnoliopsida</taxon>
        <taxon>eudicotyledons</taxon>
        <taxon>Gunneridae</taxon>
        <taxon>Pentapetalae</taxon>
        <taxon>rosids</taxon>
        <taxon>malvids</taxon>
        <taxon>Brassicales</taxon>
        <taxon>Brassicaceae</taxon>
        <taxon>Brassiceae</taxon>
        <taxon>Brassica</taxon>
    </lineage>
</organism>